<sequence length="373" mass="44793">MEFFNHIHCKYTGIKGFITVYNDALRYRYMITEKAKLKAKVLVFWEKHGLRATLDAFPHKRSNLYLWKRQWEAGSKKIEALNEKSKAPQTKRRRLWPLEVVQEIKRLRQSHPNLGAEKIYPLLYQFCGAKNVRCPQPRTTARIIADDPEKMRVFPQKVTHFGKIKKANRQKIIRKPKDFRTLYVGHLVALDTVERFVNGCRRYVITFEDIHTRFAFAWATKSHASLAAKEFFDLCRRAFPYPFEFQHVLTDNGSEFKKHFDEELRRLHMTHYHTYPKTPKMNAHLERFNRTVQEEFIDYHSFLLLNPDEFNRKLIDYLIFYNTERVHHAFQNKLSPIQFMMTLQPKSLLIYLPQESKIGWHYTNSCIFLRFNI</sequence>
<gene>
    <name evidence="2" type="ORF">A2834_03915</name>
</gene>
<evidence type="ECO:0000313" key="2">
    <source>
        <dbReference type="EMBL" id="OGF63253.1"/>
    </source>
</evidence>
<evidence type="ECO:0000259" key="1">
    <source>
        <dbReference type="PROSITE" id="PS50994"/>
    </source>
</evidence>
<dbReference type="InterPro" id="IPR001584">
    <property type="entry name" value="Integrase_cat-core"/>
</dbReference>
<protein>
    <recommendedName>
        <fullName evidence="1">Integrase catalytic domain-containing protein</fullName>
    </recommendedName>
</protein>
<dbReference type="SUPFAM" id="SSF53098">
    <property type="entry name" value="Ribonuclease H-like"/>
    <property type="match status" value="1"/>
</dbReference>
<dbReference type="Pfam" id="PF00665">
    <property type="entry name" value="rve"/>
    <property type="match status" value="1"/>
</dbReference>
<feature type="domain" description="Integrase catalytic" evidence="1">
    <location>
        <begin position="172"/>
        <end position="344"/>
    </location>
</feature>
<dbReference type="PROSITE" id="PS50994">
    <property type="entry name" value="INTEGRASE"/>
    <property type="match status" value="1"/>
</dbReference>
<dbReference type="Gene3D" id="3.30.420.10">
    <property type="entry name" value="Ribonuclease H-like superfamily/Ribonuclease H"/>
    <property type="match status" value="1"/>
</dbReference>
<accession>A0A1F5VIF8</accession>
<organism evidence="2 3">
    <name type="scientific">Candidatus Giovannonibacteria bacterium RIFCSPHIGHO2_01_FULL_45_23</name>
    <dbReference type="NCBI Taxonomy" id="1798325"/>
    <lineage>
        <taxon>Bacteria</taxon>
        <taxon>Candidatus Giovannoniibacteriota</taxon>
    </lineage>
</organism>
<dbReference type="InterPro" id="IPR012337">
    <property type="entry name" value="RNaseH-like_sf"/>
</dbReference>
<dbReference type="GO" id="GO:0003676">
    <property type="term" value="F:nucleic acid binding"/>
    <property type="evidence" value="ECO:0007669"/>
    <property type="project" value="InterPro"/>
</dbReference>
<evidence type="ECO:0000313" key="3">
    <source>
        <dbReference type="Proteomes" id="UP000179251"/>
    </source>
</evidence>
<dbReference type="STRING" id="1798325.A2834_03915"/>
<comment type="caution">
    <text evidence="2">The sequence shown here is derived from an EMBL/GenBank/DDBJ whole genome shotgun (WGS) entry which is preliminary data.</text>
</comment>
<dbReference type="AlphaFoldDB" id="A0A1F5VIF8"/>
<proteinExistence type="predicted"/>
<dbReference type="Proteomes" id="UP000179251">
    <property type="component" value="Unassembled WGS sequence"/>
</dbReference>
<reference evidence="2 3" key="1">
    <citation type="journal article" date="2016" name="Nat. Commun.">
        <title>Thousands of microbial genomes shed light on interconnected biogeochemical processes in an aquifer system.</title>
        <authorList>
            <person name="Anantharaman K."/>
            <person name="Brown C.T."/>
            <person name="Hug L.A."/>
            <person name="Sharon I."/>
            <person name="Castelle C.J."/>
            <person name="Probst A.J."/>
            <person name="Thomas B.C."/>
            <person name="Singh A."/>
            <person name="Wilkins M.J."/>
            <person name="Karaoz U."/>
            <person name="Brodie E.L."/>
            <person name="Williams K.H."/>
            <person name="Hubbard S.S."/>
            <person name="Banfield J.F."/>
        </authorList>
    </citation>
    <scope>NUCLEOTIDE SEQUENCE [LARGE SCALE GENOMIC DNA]</scope>
</reference>
<dbReference type="GO" id="GO:0015074">
    <property type="term" value="P:DNA integration"/>
    <property type="evidence" value="ECO:0007669"/>
    <property type="project" value="InterPro"/>
</dbReference>
<name>A0A1F5VIF8_9BACT</name>
<dbReference type="InterPro" id="IPR036397">
    <property type="entry name" value="RNaseH_sf"/>
</dbReference>
<dbReference type="EMBL" id="MFHD01000005">
    <property type="protein sequence ID" value="OGF63253.1"/>
    <property type="molecule type" value="Genomic_DNA"/>
</dbReference>